<dbReference type="EMBL" id="JARK01001338">
    <property type="protein sequence ID" value="EYC32963.1"/>
    <property type="molecule type" value="Genomic_DNA"/>
</dbReference>
<dbReference type="AlphaFoldDB" id="A0A016W1T9"/>
<name>A0A016W1T9_9BILA</name>
<protein>
    <submittedName>
        <fullName evidence="1">Uncharacterized protein</fullName>
    </submittedName>
</protein>
<reference evidence="2" key="1">
    <citation type="journal article" date="2015" name="Nat. Genet.">
        <title>The genome and transcriptome of the zoonotic hookworm Ancylostoma ceylanicum identify infection-specific gene families.</title>
        <authorList>
            <person name="Schwarz E.M."/>
            <person name="Hu Y."/>
            <person name="Antoshechkin I."/>
            <person name="Miller M.M."/>
            <person name="Sternberg P.W."/>
            <person name="Aroian R.V."/>
        </authorList>
    </citation>
    <scope>NUCLEOTIDE SEQUENCE</scope>
    <source>
        <strain evidence="2">HY135</strain>
    </source>
</reference>
<evidence type="ECO:0000313" key="1">
    <source>
        <dbReference type="EMBL" id="EYC32963.1"/>
    </source>
</evidence>
<gene>
    <name evidence="1" type="primary">Acey_s0002.g534</name>
    <name evidence="1" type="ORF">Y032_0002g534</name>
</gene>
<sequence length="82" mass="9341">MGARKVRSKRNAVEIENCIFAKVELWSIPMAWVLTSKGCIYKFIGCKWGEGIERFDTTIGRSPGFLKSYLLFGAVRRRAVLL</sequence>
<evidence type="ECO:0000313" key="2">
    <source>
        <dbReference type="Proteomes" id="UP000024635"/>
    </source>
</evidence>
<organism evidence="1 2">
    <name type="scientific">Ancylostoma ceylanicum</name>
    <dbReference type="NCBI Taxonomy" id="53326"/>
    <lineage>
        <taxon>Eukaryota</taxon>
        <taxon>Metazoa</taxon>
        <taxon>Ecdysozoa</taxon>
        <taxon>Nematoda</taxon>
        <taxon>Chromadorea</taxon>
        <taxon>Rhabditida</taxon>
        <taxon>Rhabditina</taxon>
        <taxon>Rhabditomorpha</taxon>
        <taxon>Strongyloidea</taxon>
        <taxon>Ancylostomatidae</taxon>
        <taxon>Ancylostomatinae</taxon>
        <taxon>Ancylostoma</taxon>
    </lineage>
</organism>
<proteinExistence type="predicted"/>
<dbReference type="Proteomes" id="UP000024635">
    <property type="component" value="Unassembled WGS sequence"/>
</dbReference>
<comment type="caution">
    <text evidence="1">The sequence shown here is derived from an EMBL/GenBank/DDBJ whole genome shotgun (WGS) entry which is preliminary data.</text>
</comment>
<keyword evidence="2" id="KW-1185">Reference proteome</keyword>
<accession>A0A016W1T9</accession>